<keyword evidence="4 11" id="KW-0808">Transferase</keyword>
<evidence type="ECO:0000256" key="12">
    <source>
        <dbReference type="SAM" id="MobiDB-lite"/>
    </source>
</evidence>
<evidence type="ECO:0000256" key="1">
    <source>
        <dbReference type="ARBA" id="ARBA00004477"/>
    </source>
</evidence>
<keyword evidence="6 11" id="KW-0256">Endoplasmic reticulum</keyword>
<keyword evidence="10" id="KW-0012">Acyltransferase</keyword>
<evidence type="ECO:0000313" key="13">
    <source>
        <dbReference type="EnsemblMetazoa" id="XP_038050287.1"/>
    </source>
</evidence>
<keyword evidence="8" id="KW-0443">Lipid metabolism</keyword>
<comment type="caution">
    <text evidence="11">Lacks conserved residue(s) required for the propagation of feature annotation.</text>
</comment>
<dbReference type="Proteomes" id="UP000887568">
    <property type="component" value="Unplaced"/>
</dbReference>
<dbReference type="AlphaFoldDB" id="A0A913ZES3"/>
<dbReference type="GO" id="GO:0004144">
    <property type="term" value="F:diacylglycerol O-acyltransferase activity"/>
    <property type="evidence" value="ECO:0007669"/>
    <property type="project" value="TreeGrafter"/>
</dbReference>
<accession>A0A913ZES3</accession>
<dbReference type="CDD" id="cd07987">
    <property type="entry name" value="LPLAT_MGAT-like"/>
    <property type="match status" value="1"/>
</dbReference>
<feature type="region of interest" description="Disordered" evidence="12">
    <location>
        <begin position="1"/>
        <end position="20"/>
    </location>
</feature>
<evidence type="ECO:0000256" key="6">
    <source>
        <dbReference type="ARBA" id="ARBA00022824"/>
    </source>
</evidence>
<keyword evidence="5 11" id="KW-0812">Transmembrane</keyword>
<keyword evidence="7 11" id="KW-1133">Transmembrane helix</keyword>
<evidence type="ECO:0000256" key="4">
    <source>
        <dbReference type="ARBA" id="ARBA00022679"/>
    </source>
</evidence>
<dbReference type="RefSeq" id="XP_038050287.1">
    <property type="nucleotide sequence ID" value="XM_038194359.1"/>
</dbReference>
<dbReference type="OMA" id="YRHYRNY"/>
<reference evidence="13" key="1">
    <citation type="submission" date="2022-11" db="UniProtKB">
        <authorList>
            <consortium name="EnsemblMetazoa"/>
        </authorList>
    </citation>
    <scope>IDENTIFICATION</scope>
</reference>
<feature type="transmembrane region" description="Helical" evidence="11">
    <location>
        <begin position="55"/>
        <end position="87"/>
    </location>
</feature>
<dbReference type="EnsemblMetazoa" id="XM_038194359.1">
    <property type="protein sequence ID" value="XP_038050287.1"/>
    <property type="gene ID" value="LOC119723615"/>
</dbReference>
<evidence type="ECO:0000256" key="5">
    <source>
        <dbReference type="ARBA" id="ARBA00022692"/>
    </source>
</evidence>
<dbReference type="GO" id="GO:0005789">
    <property type="term" value="C:endoplasmic reticulum membrane"/>
    <property type="evidence" value="ECO:0007669"/>
    <property type="project" value="UniProtKB-SubCell"/>
</dbReference>
<feature type="compositionally biased region" description="Basic and acidic residues" evidence="12">
    <location>
        <begin position="11"/>
        <end position="20"/>
    </location>
</feature>
<dbReference type="PANTHER" id="PTHR12317:SF79">
    <property type="entry name" value="ACYLTRANSFERASE"/>
    <property type="match status" value="1"/>
</dbReference>
<comment type="subcellular location">
    <subcellularLocation>
        <location evidence="1 11">Endoplasmic reticulum membrane</location>
        <topology evidence="1 11">Multi-pass membrane protein</topology>
    </subcellularLocation>
</comment>
<proteinExistence type="inferred from homology"/>
<keyword evidence="14" id="KW-1185">Reference proteome</keyword>
<dbReference type="Pfam" id="PF03982">
    <property type="entry name" value="DAGAT"/>
    <property type="match status" value="1"/>
</dbReference>
<dbReference type="PANTHER" id="PTHR12317">
    <property type="entry name" value="DIACYLGLYCEROL O-ACYLTRANSFERASE"/>
    <property type="match status" value="1"/>
</dbReference>
<protein>
    <recommendedName>
        <fullName evidence="11">Acyltransferase</fullName>
        <ecNumber evidence="11">2.3.1.-</ecNumber>
    </recommendedName>
</protein>
<dbReference type="OrthoDB" id="264532at2759"/>
<evidence type="ECO:0000256" key="8">
    <source>
        <dbReference type="ARBA" id="ARBA00023098"/>
    </source>
</evidence>
<evidence type="ECO:0000313" key="14">
    <source>
        <dbReference type="Proteomes" id="UP000887568"/>
    </source>
</evidence>
<evidence type="ECO:0000256" key="3">
    <source>
        <dbReference type="ARBA" id="ARBA00022516"/>
    </source>
</evidence>
<dbReference type="GO" id="GO:0019432">
    <property type="term" value="P:triglyceride biosynthetic process"/>
    <property type="evidence" value="ECO:0007669"/>
    <property type="project" value="TreeGrafter"/>
</dbReference>
<sequence length="362" mass="41163">MAEPEAGTQKMKSEETSSDMSESHVKVMGMELAPLHIPLHRRLETLAVLQWELTFLLLGVVVVLASIFFLFTQYYPVVLLAYLWVYYDRETPRRGGRRYEWIRRWRVWVHMRNFFPIHLIKTADLDPGKNHLLGFHPHGIMSMGAFVNFGTEANGFAEKFPAIKPFVLTLTGWFKLPLAREYIMMGGGCDVSRESLDWLLGQSGPGNAVVIVVGGATESLEAQPHRYVVYLNRRKGFIRKALQHGASLVPVYSFGETDVYVQLPNPQGSFLRKLQTRLTKAIGFAPPIFHGRGIFNYSMGLLPYRKPIYTVVGKPIPLEKNPSPTQEEIDKIHAEYVASLVALFDEHKTKYGIEEKETLNVI</sequence>
<organism evidence="13 14">
    <name type="scientific">Patiria miniata</name>
    <name type="common">Bat star</name>
    <name type="synonym">Asterina miniata</name>
    <dbReference type="NCBI Taxonomy" id="46514"/>
    <lineage>
        <taxon>Eukaryota</taxon>
        <taxon>Metazoa</taxon>
        <taxon>Echinodermata</taxon>
        <taxon>Eleutherozoa</taxon>
        <taxon>Asterozoa</taxon>
        <taxon>Asteroidea</taxon>
        <taxon>Valvatacea</taxon>
        <taxon>Valvatida</taxon>
        <taxon>Asterinidae</taxon>
        <taxon>Patiria</taxon>
    </lineage>
</organism>
<dbReference type="InterPro" id="IPR007130">
    <property type="entry name" value="DAGAT"/>
</dbReference>
<name>A0A913ZES3_PATMI</name>
<dbReference type="EC" id="2.3.1.-" evidence="11"/>
<evidence type="ECO:0000256" key="2">
    <source>
        <dbReference type="ARBA" id="ARBA00005420"/>
    </source>
</evidence>
<evidence type="ECO:0000256" key="9">
    <source>
        <dbReference type="ARBA" id="ARBA00023136"/>
    </source>
</evidence>
<dbReference type="GeneID" id="119723615"/>
<evidence type="ECO:0000256" key="10">
    <source>
        <dbReference type="ARBA" id="ARBA00023315"/>
    </source>
</evidence>
<comment type="similarity">
    <text evidence="2 11">Belongs to the diacylglycerol acyltransferase family.</text>
</comment>
<evidence type="ECO:0000256" key="11">
    <source>
        <dbReference type="RuleBase" id="RU367023"/>
    </source>
</evidence>
<evidence type="ECO:0000256" key="7">
    <source>
        <dbReference type="ARBA" id="ARBA00022989"/>
    </source>
</evidence>
<keyword evidence="9 11" id="KW-0472">Membrane</keyword>
<keyword evidence="3" id="KW-0444">Lipid biosynthesis</keyword>